<evidence type="ECO:0000256" key="3">
    <source>
        <dbReference type="PROSITE-ProRule" id="PRU00023"/>
    </source>
</evidence>
<keyword evidence="6" id="KW-1185">Reference proteome</keyword>
<accession>A0AAJ4XU13</accession>
<protein>
    <recommendedName>
        <fullName evidence="7">Ankyrin</fullName>
    </recommendedName>
</protein>
<comment type="caution">
    <text evidence="5">The sequence shown here is derived from an EMBL/GenBank/DDBJ whole genome shotgun (WGS) entry which is preliminary data.</text>
</comment>
<reference evidence="5" key="1">
    <citation type="submission" date="2023-10" db="EMBL/GenBank/DDBJ databases">
        <authorList>
            <person name="Guldener U."/>
        </authorList>
    </citation>
    <scope>NUCLEOTIDE SEQUENCE</scope>
    <source>
        <strain evidence="5">Mp4</strain>
    </source>
</reference>
<dbReference type="Proteomes" id="UP001294444">
    <property type="component" value="Unassembled WGS sequence"/>
</dbReference>
<feature type="repeat" description="ANK" evidence="3">
    <location>
        <begin position="48"/>
        <end position="69"/>
    </location>
</feature>
<keyword evidence="1" id="KW-0677">Repeat</keyword>
<evidence type="ECO:0000313" key="5">
    <source>
        <dbReference type="EMBL" id="SNX87368.1"/>
    </source>
</evidence>
<evidence type="ECO:0000256" key="2">
    <source>
        <dbReference type="ARBA" id="ARBA00023043"/>
    </source>
</evidence>
<feature type="repeat" description="ANK" evidence="3">
    <location>
        <begin position="83"/>
        <end position="104"/>
    </location>
</feature>
<dbReference type="PANTHER" id="PTHR24126">
    <property type="entry name" value="ANKYRIN REPEAT, PH AND SEC7 DOMAIN CONTAINING PROTEIN SECG-RELATED"/>
    <property type="match status" value="1"/>
</dbReference>
<evidence type="ECO:0008006" key="7">
    <source>
        <dbReference type="Google" id="ProtNLM"/>
    </source>
</evidence>
<dbReference type="PROSITE" id="PS50297">
    <property type="entry name" value="ANK_REP_REGION"/>
    <property type="match status" value="2"/>
</dbReference>
<feature type="compositionally biased region" description="Basic and acidic residues" evidence="4">
    <location>
        <begin position="149"/>
        <end position="168"/>
    </location>
</feature>
<dbReference type="AlphaFoldDB" id="A0AAJ4XU13"/>
<dbReference type="Gene3D" id="1.25.40.20">
    <property type="entry name" value="Ankyrin repeat-containing domain"/>
    <property type="match status" value="1"/>
</dbReference>
<name>A0AAJ4XU13_9BASI</name>
<dbReference type="SUPFAM" id="SSF48403">
    <property type="entry name" value="Ankyrin repeat"/>
    <property type="match status" value="1"/>
</dbReference>
<evidence type="ECO:0000313" key="6">
    <source>
        <dbReference type="Proteomes" id="UP001294444"/>
    </source>
</evidence>
<dbReference type="Pfam" id="PF12796">
    <property type="entry name" value="Ank_2"/>
    <property type="match status" value="1"/>
</dbReference>
<evidence type="ECO:0000256" key="1">
    <source>
        <dbReference type="ARBA" id="ARBA00022737"/>
    </source>
</evidence>
<dbReference type="EMBL" id="OAPG01000019">
    <property type="protein sequence ID" value="SNX87368.1"/>
    <property type="molecule type" value="Genomic_DNA"/>
</dbReference>
<evidence type="ECO:0000256" key="4">
    <source>
        <dbReference type="SAM" id="MobiDB-lite"/>
    </source>
</evidence>
<feature type="compositionally biased region" description="Low complexity" evidence="4">
    <location>
        <begin position="129"/>
        <end position="140"/>
    </location>
</feature>
<feature type="region of interest" description="Disordered" evidence="4">
    <location>
        <begin position="201"/>
        <end position="232"/>
    </location>
</feature>
<organism evidence="5 6">
    <name type="scientific">Melanopsichium pennsylvanicum</name>
    <dbReference type="NCBI Taxonomy" id="63383"/>
    <lineage>
        <taxon>Eukaryota</taxon>
        <taxon>Fungi</taxon>
        <taxon>Dikarya</taxon>
        <taxon>Basidiomycota</taxon>
        <taxon>Ustilaginomycotina</taxon>
        <taxon>Ustilaginomycetes</taxon>
        <taxon>Ustilaginales</taxon>
        <taxon>Ustilaginaceae</taxon>
        <taxon>Melanopsichium</taxon>
    </lineage>
</organism>
<sequence length="232" mass="25458">MSDKASSLTSDQIDELLLSARYGDLEDLQTTLSTNTSAELLLSIKNEDSNTLLHYASANGHLNLVQYLLPYSNLAYLLSQNISGNTALHWAALNGHLDVVKALIVAIEKLEKANPEEAKKLNLILHPKSTSLSSSSQQSSADPENANVDVDKKRMEEEDDGSERKLWDVRNTAGRGPMSEAQMREQEAVVKYLLERMIEGPEGSSLQPAEPLPTKLSTQALQDKTANLSLDN</sequence>
<keyword evidence="2 3" id="KW-0040">ANK repeat</keyword>
<dbReference type="InterPro" id="IPR002110">
    <property type="entry name" value="Ankyrin_rpt"/>
</dbReference>
<feature type="compositionally biased region" description="Polar residues" evidence="4">
    <location>
        <begin position="215"/>
        <end position="232"/>
    </location>
</feature>
<dbReference type="PROSITE" id="PS50088">
    <property type="entry name" value="ANK_REPEAT"/>
    <property type="match status" value="2"/>
</dbReference>
<dbReference type="SMART" id="SM00248">
    <property type="entry name" value="ANK"/>
    <property type="match status" value="2"/>
</dbReference>
<dbReference type="InterPro" id="IPR036770">
    <property type="entry name" value="Ankyrin_rpt-contain_sf"/>
</dbReference>
<feature type="region of interest" description="Disordered" evidence="4">
    <location>
        <begin position="129"/>
        <end position="183"/>
    </location>
</feature>
<gene>
    <name evidence="5" type="ORF">MEPE_06078</name>
</gene>
<proteinExistence type="predicted"/>
<dbReference type="PANTHER" id="PTHR24126:SF14">
    <property type="entry name" value="ANK_REP_REGION DOMAIN-CONTAINING PROTEIN"/>
    <property type="match status" value="1"/>
</dbReference>